<dbReference type="SUPFAM" id="SSF56112">
    <property type="entry name" value="Protein kinase-like (PK-like)"/>
    <property type="match status" value="1"/>
</dbReference>
<sequence length="294" mass="34231">MNATPTNSLFTIPGWVSEHPELKARKIELEIVFKPHIAWRSPFKPDDVPHYVVKIVKEFSQEAEIYDQLKQYSRASPNHTVPCDVIRNESQLPLLIMPCVSHYDDQIFSDWNITQVVDYFRQIVEGLEFLHDHRIVHLDLRFDNLVLTQRWDVEYHKDLELGKVYIIDFSESRQLPLGPRQQPPIDLPQSIIPKPLDMQRFDPYSFDVYCIGRVLDATLTLVYSSRPKPWVLQRYAKWLIGAERGCTGVCRCRPTARRARQIIVALQWAVRGLTLLANAVHSIRSLLSRRKPPA</sequence>
<protein>
    <recommendedName>
        <fullName evidence="1">Protein kinase domain-containing protein</fullName>
    </recommendedName>
</protein>
<feature type="domain" description="Protein kinase" evidence="1">
    <location>
        <begin position="1"/>
        <end position="294"/>
    </location>
</feature>
<dbReference type="OrthoDB" id="2746981at2759"/>
<dbReference type="InterPro" id="IPR008266">
    <property type="entry name" value="Tyr_kinase_AS"/>
</dbReference>
<dbReference type="AlphaFoldDB" id="A0A371D1J8"/>
<dbReference type="Gene3D" id="1.10.510.10">
    <property type="entry name" value="Transferase(Phosphotransferase) domain 1"/>
    <property type="match status" value="1"/>
</dbReference>
<dbReference type="EMBL" id="KZ857427">
    <property type="protein sequence ID" value="RDX46417.1"/>
    <property type="molecule type" value="Genomic_DNA"/>
</dbReference>
<dbReference type="PROSITE" id="PS00109">
    <property type="entry name" value="PROTEIN_KINASE_TYR"/>
    <property type="match status" value="1"/>
</dbReference>
<dbReference type="GO" id="GO:0005524">
    <property type="term" value="F:ATP binding"/>
    <property type="evidence" value="ECO:0007669"/>
    <property type="project" value="InterPro"/>
</dbReference>
<evidence type="ECO:0000313" key="2">
    <source>
        <dbReference type="EMBL" id="RDX46417.1"/>
    </source>
</evidence>
<dbReference type="PANTHER" id="PTHR44305">
    <property type="entry name" value="SI:DKEY-192D15.2-RELATED"/>
    <property type="match status" value="1"/>
</dbReference>
<dbReference type="Pfam" id="PF00069">
    <property type="entry name" value="Pkinase"/>
    <property type="match status" value="1"/>
</dbReference>
<dbReference type="GO" id="GO:0004672">
    <property type="term" value="F:protein kinase activity"/>
    <property type="evidence" value="ECO:0007669"/>
    <property type="project" value="InterPro"/>
</dbReference>
<organism evidence="2 3">
    <name type="scientific">Lentinus brumalis</name>
    <dbReference type="NCBI Taxonomy" id="2498619"/>
    <lineage>
        <taxon>Eukaryota</taxon>
        <taxon>Fungi</taxon>
        <taxon>Dikarya</taxon>
        <taxon>Basidiomycota</taxon>
        <taxon>Agaricomycotina</taxon>
        <taxon>Agaricomycetes</taxon>
        <taxon>Polyporales</taxon>
        <taxon>Polyporaceae</taxon>
        <taxon>Lentinus</taxon>
    </lineage>
</organism>
<dbReference type="Proteomes" id="UP000256964">
    <property type="component" value="Unassembled WGS sequence"/>
</dbReference>
<reference evidence="2 3" key="1">
    <citation type="journal article" date="2018" name="Biotechnol. Biofuels">
        <title>Integrative visual omics of the white-rot fungus Polyporus brumalis exposes the biotechnological potential of its oxidative enzymes for delignifying raw plant biomass.</title>
        <authorList>
            <person name="Miyauchi S."/>
            <person name="Rancon A."/>
            <person name="Drula E."/>
            <person name="Hage H."/>
            <person name="Chaduli D."/>
            <person name="Favel A."/>
            <person name="Grisel S."/>
            <person name="Henrissat B."/>
            <person name="Herpoel-Gimbert I."/>
            <person name="Ruiz-Duenas F.J."/>
            <person name="Chevret D."/>
            <person name="Hainaut M."/>
            <person name="Lin J."/>
            <person name="Wang M."/>
            <person name="Pangilinan J."/>
            <person name="Lipzen A."/>
            <person name="Lesage-Meessen L."/>
            <person name="Navarro D."/>
            <person name="Riley R."/>
            <person name="Grigoriev I.V."/>
            <person name="Zhou S."/>
            <person name="Raouche S."/>
            <person name="Rosso M.N."/>
        </authorList>
    </citation>
    <scope>NUCLEOTIDE SEQUENCE [LARGE SCALE GENOMIC DNA]</scope>
    <source>
        <strain evidence="2 3">BRFM 1820</strain>
    </source>
</reference>
<dbReference type="STRING" id="139420.A0A371D1J8"/>
<evidence type="ECO:0000259" key="1">
    <source>
        <dbReference type="PROSITE" id="PS50011"/>
    </source>
</evidence>
<dbReference type="InterPro" id="IPR053083">
    <property type="entry name" value="TF_kinase-domain_protein"/>
</dbReference>
<keyword evidence="3" id="KW-1185">Reference proteome</keyword>
<evidence type="ECO:0000313" key="3">
    <source>
        <dbReference type="Proteomes" id="UP000256964"/>
    </source>
</evidence>
<name>A0A371D1J8_9APHY</name>
<dbReference type="PROSITE" id="PS50011">
    <property type="entry name" value="PROTEIN_KINASE_DOM"/>
    <property type="match status" value="1"/>
</dbReference>
<proteinExistence type="predicted"/>
<dbReference type="SMART" id="SM00220">
    <property type="entry name" value="S_TKc"/>
    <property type="match status" value="1"/>
</dbReference>
<accession>A0A371D1J8</accession>
<dbReference type="InterPro" id="IPR000719">
    <property type="entry name" value="Prot_kinase_dom"/>
</dbReference>
<dbReference type="InterPro" id="IPR011009">
    <property type="entry name" value="Kinase-like_dom_sf"/>
</dbReference>
<gene>
    <name evidence="2" type="ORF">OH76DRAFT_1406924</name>
</gene>